<dbReference type="PANTHER" id="PTHR15921">
    <property type="entry name" value="PRE-MRNA CLEAVAGE COMPLEX II"/>
    <property type="match status" value="1"/>
</dbReference>
<feature type="compositionally biased region" description="Basic and acidic residues" evidence="2">
    <location>
        <begin position="364"/>
        <end position="377"/>
    </location>
</feature>
<dbReference type="KEGG" id="spaa:SPAPADRAFT_50253"/>
<dbReference type="InParanoid" id="G3AM12"/>
<feature type="domain" description="VHS" evidence="3">
    <location>
        <begin position="24"/>
        <end position="112"/>
    </location>
</feature>
<evidence type="ECO:0000256" key="1">
    <source>
        <dbReference type="SAM" id="Coils"/>
    </source>
</evidence>
<dbReference type="PROSITE" id="PS50179">
    <property type="entry name" value="VHS"/>
    <property type="match status" value="1"/>
</dbReference>
<proteinExistence type="predicted"/>
<dbReference type="Gene3D" id="1.25.40.90">
    <property type="match status" value="1"/>
</dbReference>
<dbReference type="HOGENOM" id="CLU_446253_0_0_1"/>
<evidence type="ECO:0008006" key="7">
    <source>
        <dbReference type="Google" id="ProtNLM"/>
    </source>
</evidence>
<dbReference type="GeneID" id="18871422"/>
<dbReference type="GO" id="GO:0007034">
    <property type="term" value="P:vacuolar transport"/>
    <property type="evidence" value="ECO:0007669"/>
    <property type="project" value="UniProtKB-ARBA"/>
</dbReference>
<dbReference type="SUPFAM" id="SSF48464">
    <property type="entry name" value="ENTH/VHS domain"/>
    <property type="match status" value="1"/>
</dbReference>
<dbReference type="OMA" id="HADEICE"/>
<dbReference type="InterPro" id="IPR006569">
    <property type="entry name" value="CID_dom"/>
</dbReference>
<keyword evidence="1" id="KW-0175">Coiled coil</keyword>
<dbReference type="FunFam" id="1.25.40.90:FF:000016">
    <property type="entry name" value="mRNA cleavage factor complex component Pcf11"/>
    <property type="match status" value="1"/>
</dbReference>
<dbReference type="InterPro" id="IPR002014">
    <property type="entry name" value="VHS_dom"/>
</dbReference>
<dbReference type="InterPro" id="IPR008942">
    <property type="entry name" value="ENTH_VHS"/>
</dbReference>
<reference evidence="5 6" key="1">
    <citation type="journal article" date="2011" name="Proc. Natl. Acad. Sci. U.S.A.">
        <title>Comparative genomics of xylose-fermenting fungi for enhanced biofuel production.</title>
        <authorList>
            <person name="Wohlbach D.J."/>
            <person name="Kuo A."/>
            <person name="Sato T.K."/>
            <person name="Potts K.M."/>
            <person name="Salamov A.A."/>
            <person name="LaButti K.M."/>
            <person name="Sun H."/>
            <person name="Clum A."/>
            <person name="Pangilinan J.L."/>
            <person name="Lindquist E.A."/>
            <person name="Lucas S."/>
            <person name="Lapidus A."/>
            <person name="Jin M."/>
            <person name="Gunawan C."/>
            <person name="Balan V."/>
            <person name="Dale B.E."/>
            <person name="Jeffries T.W."/>
            <person name="Zinkel R."/>
            <person name="Barry K.W."/>
            <person name="Grigoriev I.V."/>
            <person name="Gasch A.P."/>
        </authorList>
    </citation>
    <scope>NUCLEOTIDE SEQUENCE [LARGE SCALE GENOMIC DNA]</scope>
    <source>
        <strain evidence="6">NRRL Y-27907 / 11-Y1</strain>
    </source>
</reference>
<dbReference type="OrthoDB" id="2129491at2759"/>
<dbReference type="GO" id="GO:0035091">
    <property type="term" value="F:phosphatidylinositol binding"/>
    <property type="evidence" value="ECO:0007669"/>
    <property type="project" value="InterPro"/>
</dbReference>
<dbReference type="GO" id="GO:0005737">
    <property type="term" value="C:cytoplasm"/>
    <property type="evidence" value="ECO:0007669"/>
    <property type="project" value="TreeGrafter"/>
</dbReference>
<feature type="compositionally biased region" description="Acidic residues" evidence="2">
    <location>
        <begin position="424"/>
        <end position="439"/>
    </location>
</feature>
<dbReference type="GO" id="GO:0016192">
    <property type="term" value="P:vesicle-mediated transport"/>
    <property type="evidence" value="ECO:0007669"/>
    <property type="project" value="UniProtKB-ARBA"/>
</dbReference>
<dbReference type="STRING" id="619300.G3AM12"/>
<feature type="region of interest" description="Disordered" evidence="2">
    <location>
        <begin position="417"/>
        <end position="474"/>
    </location>
</feature>
<evidence type="ECO:0000259" key="3">
    <source>
        <dbReference type="PROSITE" id="PS50179"/>
    </source>
</evidence>
<dbReference type="AlphaFoldDB" id="G3AM12"/>
<dbReference type="EMBL" id="GL996501">
    <property type="protein sequence ID" value="EGW33365.1"/>
    <property type="molecule type" value="Genomic_DNA"/>
</dbReference>
<evidence type="ECO:0000313" key="5">
    <source>
        <dbReference type="EMBL" id="EGW33365.1"/>
    </source>
</evidence>
<dbReference type="GO" id="GO:0000993">
    <property type="term" value="F:RNA polymerase II complex binding"/>
    <property type="evidence" value="ECO:0007669"/>
    <property type="project" value="InterPro"/>
</dbReference>
<dbReference type="CDD" id="cd16982">
    <property type="entry name" value="CID_Pcf11"/>
    <property type="match status" value="1"/>
</dbReference>
<dbReference type="SMART" id="SM00582">
    <property type="entry name" value="RPR"/>
    <property type="match status" value="1"/>
</dbReference>
<accession>G3AM12</accession>
<dbReference type="RefSeq" id="XP_007374880.1">
    <property type="nucleotide sequence ID" value="XM_007374818.1"/>
</dbReference>
<evidence type="ECO:0000313" key="6">
    <source>
        <dbReference type="Proteomes" id="UP000000709"/>
    </source>
</evidence>
<dbReference type="InterPro" id="IPR047415">
    <property type="entry name" value="Pcf11_CID"/>
</dbReference>
<dbReference type="GO" id="GO:0043130">
    <property type="term" value="F:ubiquitin binding"/>
    <property type="evidence" value="ECO:0007669"/>
    <property type="project" value="InterPro"/>
</dbReference>
<feature type="region of interest" description="Disordered" evidence="2">
    <location>
        <begin position="354"/>
        <end position="384"/>
    </location>
</feature>
<dbReference type="GO" id="GO:0006369">
    <property type="term" value="P:termination of RNA polymerase II transcription"/>
    <property type="evidence" value="ECO:0007669"/>
    <property type="project" value="InterPro"/>
</dbReference>
<dbReference type="PANTHER" id="PTHR15921:SF3">
    <property type="entry name" value="PRE-MRNA CLEAVAGE COMPLEX 2 PROTEIN PCF11"/>
    <property type="match status" value="1"/>
</dbReference>
<sequence>MAGDEFDAEYYKSLLNSLTINSRAVITELTSLAEEHIDNSMEITKMIEDRIKRCVPKQKLFAFYLMDSIVKNIGNPYNIIFSQNLFKTFVETYSLVTDTPTRQSLINLFRTWMSGKNSGGGEIFPAAVLAKIEKFIIQATTIQGGGSSIINQTTISDGIPTSKLTPDMLLREGRSLLHYVITLDKALDKKIDENKQYLDKKDEDFKFVHEIEIRRNLLVSIINETMDSVYFDVQGSNDDTKSLGAFTVQNNKFEDHVAKYQTDLKSVRKELDEHSYQQDQFLKKFDVKIKELISKEKLKEEKLKAKQKIFQYLEDNKVVIDYQPDIDYFSNITRDIHKDPKFVSLINRWGKTPVYRQENKSGQNKRDEKQNERDNGNKSEGNSLGFNFGSIDFNELSSNDSEPSSTLLSSSLGSSFLLGSNSNDNDDDDEDQEEQEEENAHDNPLFTRIRPPTPPPRSLTIGSSVEESPKKLSFNDYKQHKSVLASAPIESMATPPPRPPLQHEITVERKSSLKKRSIGGDFNRVVKKVRFDI</sequence>
<dbReference type="InterPro" id="IPR045154">
    <property type="entry name" value="PCF11-like"/>
</dbReference>
<dbReference type="GO" id="GO:0003729">
    <property type="term" value="F:mRNA binding"/>
    <property type="evidence" value="ECO:0007669"/>
    <property type="project" value="InterPro"/>
</dbReference>
<dbReference type="GO" id="GO:0031124">
    <property type="term" value="P:mRNA 3'-end processing"/>
    <property type="evidence" value="ECO:0007669"/>
    <property type="project" value="InterPro"/>
</dbReference>
<evidence type="ECO:0000259" key="4">
    <source>
        <dbReference type="PROSITE" id="PS51391"/>
    </source>
</evidence>
<dbReference type="PROSITE" id="PS51391">
    <property type="entry name" value="CID"/>
    <property type="match status" value="1"/>
</dbReference>
<feature type="coiled-coil region" evidence="1">
    <location>
        <begin position="250"/>
        <end position="315"/>
    </location>
</feature>
<dbReference type="Proteomes" id="UP000000709">
    <property type="component" value="Unassembled WGS sequence"/>
</dbReference>
<feature type="domain" description="CID" evidence="4">
    <location>
        <begin position="3"/>
        <end position="140"/>
    </location>
</feature>
<gene>
    <name evidence="5" type="ORF">SPAPADRAFT_50253</name>
</gene>
<evidence type="ECO:0000256" key="2">
    <source>
        <dbReference type="SAM" id="MobiDB-lite"/>
    </source>
</evidence>
<keyword evidence="6" id="KW-1185">Reference proteome</keyword>
<dbReference type="GO" id="GO:0005849">
    <property type="term" value="C:mRNA cleavage factor complex"/>
    <property type="evidence" value="ECO:0007669"/>
    <property type="project" value="TreeGrafter"/>
</dbReference>
<dbReference type="Pfam" id="PF04818">
    <property type="entry name" value="CID"/>
    <property type="match status" value="1"/>
</dbReference>
<protein>
    <recommendedName>
        <fullName evidence="7">CID domain-containing protein</fullName>
    </recommendedName>
</protein>
<organism evidence="6">
    <name type="scientific">Spathaspora passalidarum (strain NRRL Y-27907 / 11-Y1)</name>
    <dbReference type="NCBI Taxonomy" id="619300"/>
    <lineage>
        <taxon>Eukaryota</taxon>
        <taxon>Fungi</taxon>
        <taxon>Dikarya</taxon>
        <taxon>Ascomycota</taxon>
        <taxon>Saccharomycotina</taxon>
        <taxon>Pichiomycetes</taxon>
        <taxon>Debaryomycetaceae</taxon>
        <taxon>Spathaspora</taxon>
    </lineage>
</organism>
<dbReference type="eggNOG" id="KOG2071">
    <property type="taxonomic scope" value="Eukaryota"/>
</dbReference>
<name>G3AM12_SPAPN</name>